<evidence type="ECO:0000256" key="1">
    <source>
        <dbReference type="SAM" id="MobiDB-lite"/>
    </source>
</evidence>
<comment type="caution">
    <text evidence="5">The sequence shown here is derived from an EMBL/GenBank/DDBJ whole genome shotgun (WGS) entry which is preliminary data.</text>
</comment>
<feature type="region of interest" description="Disordered" evidence="1">
    <location>
        <begin position="133"/>
        <end position="156"/>
    </location>
</feature>
<dbReference type="PROSITE" id="PS50234">
    <property type="entry name" value="VWFA"/>
    <property type="match status" value="1"/>
</dbReference>
<evidence type="ECO:0000256" key="3">
    <source>
        <dbReference type="SAM" id="SignalP"/>
    </source>
</evidence>
<dbReference type="Pfam" id="PF19403">
    <property type="entry name" value="SpaA_2"/>
    <property type="match status" value="1"/>
</dbReference>
<dbReference type="EMBL" id="JAAIIJ010000015">
    <property type="protein sequence ID" value="NMN02171.1"/>
    <property type="molecule type" value="Genomic_DNA"/>
</dbReference>
<evidence type="ECO:0000259" key="4">
    <source>
        <dbReference type="PROSITE" id="PS50234"/>
    </source>
</evidence>
<dbReference type="Gene3D" id="3.40.50.410">
    <property type="entry name" value="von Willebrand factor, type A domain"/>
    <property type="match status" value="1"/>
</dbReference>
<feature type="compositionally biased region" description="Pro residues" evidence="1">
    <location>
        <begin position="616"/>
        <end position="630"/>
    </location>
</feature>
<feature type="signal peptide" evidence="3">
    <location>
        <begin position="1"/>
        <end position="29"/>
    </location>
</feature>
<dbReference type="Gene3D" id="2.60.40.10">
    <property type="entry name" value="Immunoglobulins"/>
    <property type="match status" value="1"/>
</dbReference>
<feature type="compositionally biased region" description="Pro residues" evidence="1">
    <location>
        <begin position="581"/>
        <end position="592"/>
    </location>
</feature>
<feature type="transmembrane region" description="Helical" evidence="2">
    <location>
        <begin position="797"/>
        <end position="820"/>
    </location>
</feature>
<feature type="domain" description="VWFA" evidence="4">
    <location>
        <begin position="95"/>
        <end position="313"/>
    </location>
</feature>
<reference evidence="5 6" key="1">
    <citation type="submission" date="2020-02" db="EMBL/GenBank/DDBJ databases">
        <title>Characterization of phylogenetic diversity of novel bifidobacterial species isolated in Czech ZOOs.</title>
        <authorList>
            <person name="Lugli G.A."/>
            <person name="Vera N.B."/>
            <person name="Ventura M."/>
        </authorList>
    </citation>
    <scope>NUCLEOTIDE SEQUENCE [LARGE SCALE GENOMIC DNA]</scope>
    <source>
        <strain evidence="5 6">DSM 109963</strain>
    </source>
</reference>
<keyword evidence="2" id="KW-0472">Membrane</keyword>
<dbReference type="Pfam" id="PF00092">
    <property type="entry name" value="VWA"/>
    <property type="match status" value="1"/>
</dbReference>
<accession>A0ABX1SZF6</accession>
<feature type="chain" id="PRO_5046443205" evidence="3">
    <location>
        <begin position="30"/>
        <end position="826"/>
    </location>
</feature>
<dbReference type="Pfam" id="PF24558">
    <property type="entry name" value="DUF7604"/>
    <property type="match status" value="1"/>
</dbReference>
<gene>
    <name evidence="5" type="ORF">G1C94_0793</name>
</gene>
<feature type="region of interest" description="Disordered" evidence="1">
    <location>
        <begin position="768"/>
        <end position="794"/>
    </location>
</feature>
<keyword evidence="2" id="KW-0812">Transmembrane</keyword>
<name>A0ABX1SZF6_9BIFI</name>
<dbReference type="InterPro" id="IPR036465">
    <property type="entry name" value="vWFA_dom_sf"/>
</dbReference>
<dbReference type="SUPFAM" id="SSF53300">
    <property type="entry name" value="vWA-like"/>
    <property type="match status" value="1"/>
</dbReference>
<dbReference type="Proteomes" id="UP000553756">
    <property type="component" value="Unassembled WGS sequence"/>
</dbReference>
<dbReference type="CDD" id="cd00198">
    <property type="entry name" value="vWFA"/>
    <property type="match status" value="1"/>
</dbReference>
<evidence type="ECO:0000256" key="2">
    <source>
        <dbReference type="SAM" id="Phobius"/>
    </source>
</evidence>
<sequence length="826" mass="87380">MEHKNSIAGIRRLPLVVAIVVALATAAIADVHATAQEAQQRVGGTMSEATLSLPAPGHRKYVTSNGDGTYGLTLSVTGNSESKASTVMRDREPADIVLVVDGSRSMRNGHVSPTRTRWQEVRDTAKTFAEGILSEPRVNARQSKTQKPPKPPKPPERVQLAAVVFGSQSLFSADLGSSATTIYELFFNKQPDDSGNSSMGAALNKANEMLRGGRSDAAKYIVLITDGSSTTPSNDAVLAAANQRPEKTKLFVVNMGDPGGTEATQLKQLAQGAGGLFHDGRGLGGVDAAFRKIILEATIKNLSYTGVTVTDHLSEYVKPVGDGSNPQLTLEAVDGSGNSVKGTDKAANRMTANYDTVTRTLTLGFEPGTKLTKGVTYRVMTTIEPSDMAHQEYARTNGQYPHKGDSDTDAPNKNTSSGKEGFYSNKDAATLTYSTVLWTDARDTVVDSQQSVTYGRPVIQVKPTTLTLVAQVDNTFAGRYGAKPSHWNLSAMNGQGARNPMTPTRQVIPAGSNEPDATRMATQTTLIAPGSYSLGYQKGLADYLYYEGYDATWICVDARAGGTGLVGSSGSSDPGQHEMPLPDPSGEPPIPFNPDDFHFPSHSDTLPFDGDLSPGPFSPPRPDPVAPDPGPGNNLVLNTVDNPQITVKPGQNAVCTVTFKAKPGKLTWHKVDEHNALLGGSHWSLTSTNVDGFAPKAIGDNGNEDEDKTAGKFGVKDLIWGDYRLVETKAPDGYTLGKPLAVSVLPVDGVMQEGSFFTVHAGSAVNHKTTAADAKPGKPGKPDRPSKPGKPGLAATGAWVTGGVTVMMLTLAAAGAVLLVRRKFMH</sequence>
<feature type="region of interest" description="Disordered" evidence="1">
    <location>
        <begin position="566"/>
        <end position="635"/>
    </location>
</feature>
<dbReference type="SMART" id="SM00327">
    <property type="entry name" value="VWA"/>
    <property type="match status" value="1"/>
</dbReference>
<dbReference type="Pfam" id="PF17802">
    <property type="entry name" value="SpaA"/>
    <property type="match status" value="1"/>
</dbReference>
<feature type="compositionally biased region" description="Polar residues" evidence="1">
    <location>
        <begin position="409"/>
        <end position="418"/>
    </location>
</feature>
<dbReference type="InterPro" id="IPR013783">
    <property type="entry name" value="Ig-like_fold"/>
</dbReference>
<dbReference type="InterPro" id="IPR055384">
    <property type="entry name" value="DUF7604"/>
</dbReference>
<protein>
    <submittedName>
        <fullName evidence="5">Prespore-cell-inducing factor</fullName>
    </submittedName>
</protein>
<keyword evidence="6" id="KW-1185">Reference proteome</keyword>
<evidence type="ECO:0000313" key="6">
    <source>
        <dbReference type="Proteomes" id="UP000553756"/>
    </source>
</evidence>
<dbReference type="InterPro" id="IPR041033">
    <property type="entry name" value="SpaA_PFL_dom_1"/>
</dbReference>
<feature type="region of interest" description="Disordered" evidence="1">
    <location>
        <begin position="397"/>
        <end position="423"/>
    </location>
</feature>
<dbReference type="InterPro" id="IPR045826">
    <property type="entry name" value="SpaA_PFL_dom_2"/>
</dbReference>
<keyword evidence="3" id="KW-0732">Signal</keyword>
<evidence type="ECO:0000313" key="5">
    <source>
        <dbReference type="EMBL" id="NMN02171.1"/>
    </source>
</evidence>
<keyword evidence="2" id="KW-1133">Transmembrane helix</keyword>
<dbReference type="InterPro" id="IPR002035">
    <property type="entry name" value="VWF_A"/>
</dbReference>
<organism evidence="5 6">
    <name type="scientific">Bifidobacterium panos</name>
    <dbReference type="NCBI Taxonomy" id="2675321"/>
    <lineage>
        <taxon>Bacteria</taxon>
        <taxon>Bacillati</taxon>
        <taxon>Actinomycetota</taxon>
        <taxon>Actinomycetes</taxon>
        <taxon>Bifidobacteriales</taxon>
        <taxon>Bifidobacteriaceae</taxon>
        <taxon>Bifidobacterium</taxon>
    </lineage>
</organism>
<proteinExistence type="predicted"/>